<dbReference type="HOGENOM" id="CLU_2776851_0_0_1"/>
<dbReference type="EMBL" id="CAFZ01000704">
    <property type="protein sequence ID" value="CCA76336.1"/>
    <property type="molecule type" value="Genomic_DNA"/>
</dbReference>
<evidence type="ECO:0000313" key="1">
    <source>
        <dbReference type="EMBL" id="CCA76336.1"/>
    </source>
</evidence>
<dbReference type="AlphaFoldDB" id="G4TYE3"/>
<reference evidence="1 2" key="1">
    <citation type="journal article" date="2011" name="PLoS Pathog.">
        <title>Endophytic Life Strategies Decoded by Genome and Transcriptome Analyses of the Mutualistic Root Symbiont Piriformospora indica.</title>
        <authorList>
            <person name="Zuccaro A."/>
            <person name="Lahrmann U."/>
            <person name="Guldener U."/>
            <person name="Langen G."/>
            <person name="Pfiffi S."/>
            <person name="Biedenkopf D."/>
            <person name="Wong P."/>
            <person name="Samans B."/>
            <person name="Grimm C."/>
            <person name="Basiewicz M."/>
            <person name="Murat C."/>
            <person name="Martin F."/>
            <person name="Kogel K.H."/>
        </authorList>
    </citation>
    <scope>NUCLEOTIDE SEQUENCE [LARGE SCALE GENOMIC DNA]</scope>
    <source>
        <strain evidence="1 2">DSM 11827</strain>
    </source>
</reference>
<evidence type="ECO:0000313" key="2">
    <source>
        <dbReference type="Proteomes" id="UP000007148"/>
    </source>
</evidence>
<keyword evidence="2" id="KW-1185">Reference proteome</keyword>
<name>G4TYE3_SERID</name>
<accession>G4TYE3</accession>
<comment type="caution">
    <text evidence="1">The sequence shown here is derived from an EMBL/GenBank/DDBJ whole genome shotgun (WGS) entry which is preliminary data.</text>
</comment>
<protein>
    <submittedName>
        <fullName evidence="1">Uncharacterized protein</fullName>
    </submittedName>
</protein>
<dbReference type="Proteomes" id="UP000007148">
    <property type="component" value="Unassembled WGS sequence"/>
</dbReference>
<dbReference type="InParanoid" id="G4TYE3"/>
<organism evidence="1 2">
    <name type="scientific">Serendipita indica (strain DSM 11827)</name>
    <name type="common">Root endophyte fungus</name>
    <name type="synonym">Piriformospora indica</name>
    <dbReference type="NCBI Taxonomy" id="1109443"/>
    <lineage>
        <taxon>Eukaryota</taxon>
        <taxon>Fungi</taxon>
        <taxon>Dikarya</taxon>
        <taxon>Basidiomycota</taxon>
        <taxon>Agaricomycotina</taxon>
        <taxon>Agaricomycetes</taxon>
        <taxon>Sebacinales</taxon>
        <taxon>Serendipitaceae</taxon>
        <taxon>Serendipita</taxon>
    </lineage>
</organism>
<gene>
    <name evidence="1" type="ORF">PIIN_10331</name>
</gene>
<sequence length="69" mass="7899">MGRSSLSLFKTYMHDLSLGMLVSYKSGLGLTHQRVCYSLEYPKRLLAPPILPVFQICRQWLYATPTAFC</sequence>
<proteinExistence type="predicted"/>